<sequence length="263" mass="28247">MRRYGTAHGSRNADASLIDAAPGLAKLAATGCARIVTWAVDTTVQTGTRAVVSAVNGAAPTRLAQDAASELVVRTRRALGASEEGQVRKLPGRSVSVHCSAEELRSRGAELLYRSADVRCTEGMHPAYERILDEIAPDEARILRLLAVRGAQPTVDVRTGRPFGVGSELVAERMSMIGQESGCRYVERTGAYLNNLFRLGLVWFSSEKVEPGRYQVVEVQPAVIEAMRRAGRSASTVHGSVHLTAFGLDFCSVCLPLDGPVRS</sequence>
<evidence type="ECO:0008006" key="3">
    <source>
        <dbReference type="Google" id="ProtNLM"/>
    </source>
</evidence>
<gene>
    <name evidence="1" type="ORF">SAMN06265360_10437</name>
</gene>
<dbReference type="InterPro" id="IPR025506">
    <property type="entry name" value="Abi_alpha"/>
</dbReference>
<name>A0A238VTK3_9PSEU</name>
<accession>A0A238VTK3</accession>
<organism evidence="1 2">
    <name type="scientific">Haloechinothrix alba</name>
    <dbReference type="NCBI Taxonomy" id="664784"/>
    <lineage>
        <taxon>Bacteria</taxon>
        <taxon>Bacillati</taxon>
        <taxon>Actinomycetota</taxon>
        <taxon>Actinomycetes</taxon>
        <taxon>Pseudonocardiales</taxon>
        <taxon>Pseudonocardiaceae</taxon>
        <taxon>Haloechinothrix</taxon>
    </lineage>
</organism>
<evidence type="ECO:0000313" key="1">
    <source>
        <dbReference type="EMBL" id="SNR37484.1"/>
    </source>
</evidence>
<dbReference type="Proteomes" id="UP000198348">
    <property type="component" value="Unassembled WGS sequence"/>
</dbReference>
<dbReference type="AlphaFoldDB" id="A0A238VTK3"/>
<protein>
    <recommendedName>
        <fullName evidence="3">DUF4393 domain-containing protein</fullName>
    </recommendedName>
</protein>
<dbReference type="EMBL" id="FZNW01000004">
    <property type="protein sequence ID" value="SNR37484.1"/>
    <property type="molecule type" value="Genomic_DNA"/>
</dbReference>
<evidence type="ECO:0000313" key="2">
    <source>
        <dbReference type="Proteomes" id="UP000198348"/>
    </source>
</evidence>
<dbReference type="Pfam" id="PF14337">
    <property type="entry name" value="Abi_alpha"/>
    <property type="match status" value="1"/>
</dbReference>
<keyword evidence="2" id="KW-1185">Reference proteome</keyword>
<dbReference type="OrthoDB" id="3761621at2"/>
<reference evidence="1 2" key="1">
    <citation type="submission" date="2017-06" db="EMBL/GenBank/DDBJ databases">
        <authorList>
            <person name="Kim H.J."/>
            <person name="Triplett B.A."/>
        </authorList>
    </citation>
    <scope>NUCLEOTIDE SEQUENCE [LARGE SCALE GENOMIC DNA]</scope>
    <source>
        <strain evidence="1 2">DSM 45207</strain>
    </source>
</reference>
<dbReference type="Gene3D" id="3.30.110.190">
    <property type="match status" value="1"/>
</dbReference>
<proteinExistence type="predicted"/>